<feature type="transmembrane region" description="Helical" evidence="6">
    <location>
        <begin position="21"/>
        <end position="42"/>
    </location>
</feature>
<evidence type="ECO:0000256" key="1">
    <source>
        <dbReference type="ARBA" id="ARBA00004651"/>
    </source>
</evidence>
<dbReference type="Pfam" id="PF13520">
    <property type="entry name" value="AA_permease_2"/>
    <property type="match status" value="1"/>
</dbReference>
<keyword evidence="4 6" id="KW-1133">Transmembrane helix</keyword>
<dbReference type="PANTHER" id="PTHR42770:SF11">
    <property type="entry name" value="INNER MEMBRANE TRANSPORT PROTEIN YBAT"/>
    <property type="match status" value="1"/>
</dbReference>
<proteinExistence type="predicted"/>
<feature type="transmembrane region" description="Helical" evidence="6">
    <location>
        <begin position="97"/>
        <end position="125"/>
    </location>
</feature>
<feature type="transmembrane region" description="Helical" evidence="6">
    <location>
        <begin position="446"/>
        <end position="465"/>
    </location>
</feature>
<sequence length="491" mass="52956">MASAQVDHHEMLKSMSWWDGFVVALANPGFLIAALGGSIGALGTTGAVVLWTISVLFGAMQNNIYAELATMFPNKSGGLAVYAHEAFRKYTNFVGPIVAFGYWMGWSVVLSINGLIVGTLIVTQWFPDATWTSGQQAADSIGFGLSWPIIIGAAAIVIVWLFNIFGVRPAVWFGYITGGLLLIPAFVLMFLPYITGDWSSSNMQWEIGANGGFFLAVTWLYFMCWSAYGFEAVASFAPEYHDTEVDTPLALRASALFSIVVYVLLPLGLGGTLGTGAVADDPTFIAFYVTAFDTLVGSALANVMVVCLVAGLVLSMNTATMDGARALFGISKEGMTLTQLGKLSSRKVPSFAMTLDMVINILLIVFFHGVIAILAVSNVGYVLATVCALFGFVLLRKDRPNWPRPIKLSKPWVGIAFLLACVNLFLLVCGGFLYADTYGYGLNKTLIGVAVLVVAFLLYIFRHVVQDKGKIRFRDPAQPMPDDQPVVPTSA</sequence>
<keyword evidence="5 6" id="KW-0472">Membrane</keyword>
<dbReference type="InterPro" id="IPR050367">
    <property type="entry name" value="APC_superfamily"/>
</dbReference>
<feature type="transmembrane region" description="Helical" evidence="6">
    <location>
        <begin position="145"/>
        <end position="165"/>
    </location>
</feature>
<keyword evidence="2" id="KW-1003">Cell membrane</keyword>
<evidence type="ECO:0000256" key="2">
    <source>
        <dbReference type="ARBA" id="ARBA00022475"/>
    </source>
</evidence>
<dbReference type="PANTHER" id="PTHR42770">
    <property type="entry name" value="AMINO ACID TRANSPORTER-RELATED"/>
    <property type="match status" value="1"/>
</dbReference>
<dbReference type="Gene3D" id="1.20.1740.10">
    <property type="entry name" value="Amino acid/polyamine transporter I"/>
    <property type="match status" value="1"/>
</dbReference>
<dbReference type="EMBL" id="CAESAN010000015">
    <property type="protein sequence ID" value="CAB4337540.1"/>
    <property type="molecule type" value="Genomic_DNA"/>
</dbReference>
<feature type="transmembrane region" description="Helical" evidence="6">
    <location>
        <begin position="285"/>
        <end position="314"/>
    </location>
</feature>
<gene>
    <name evidence="7" type="ORF">UFOPK3547_00298</name>
</gene>
<dbReference type="PIRSF" id="PIRSF006060">
    <property type="entry name" value="AA_transporter"/>
    <property type="match status" value="1"/>
</dbReference>
<dbReference type="InterPro" id="IPR002293">
    <property type="entry name" value="AA/rel_permease1"/>
</dbReference>
<name>A0A6J5ZAS4_9ZZZZ</name>
<feature type="transmembrane region" description="Helical" evidence="6">
    <location>
        <begin position="172"/>
        <end position="193"/>
    </location>
</feature>
<evidence type="ECO:0000256" key="6">
    <source>
        <dbReference type="SAM" id="Phobius"/>
    </source>
</evidence>
<dbReference type="AlphaFoldDB" id="A0A6J5ZAS4"/>
<feature type="transmembrane region" description="Helical" evidence="6">
    <location>
        <begin position="379"/>
        <end position="395"/>
    </location>
</feature>
<evidence type="ECO:0000256" key="3">
    <source>
        <dbReference type="ARBA" id="ARBA00022692"/>
    </source>
</evidence>
<dbReference type="GO" id="GO:0022857">
    <property type="term" value="F:transmembrane transporter activity"/>
    <property type="evidence" value="ECO:0007669"/>
    <property type="project" value="InterPro"/>
</dbReference>
<feature type="transmembrane region" description="Helical" evidence="6">
    <location>
        <begin position="415"/>
        <end position="434"/>
    </location>
</feature>
<protein>
    <submittedName>
        <fullName evidence="7">Unannotated protein</fullName>
    </submittedName>
</protein>
<feature type="transmembrane region" description="Helical" evidence="6">
    <location>
        <begin position="48"/>
        <end position="66"/>
    </location>
</feature>
<organism evidence="7">
    <name type="scientific">freshwater metagenome</name>
    <dbReference type="NCBI Taxonomy" id="449393"/>
    <lineage>
        <taxon>unclassified sequences</taxon>
        <taxon>metagenomes</taxon>
        <taxon>ecological metagenomes</taxon>
    </lineage>
</organism>
<comment type="subcellular location">
    <subcellularLocation>
        <location evidence="1">Cell membrane</location>
        <topology evidence="1">Multi-pass membrane protein</topology>
    </subcellularLocation>
</comment>
<accession>A0A6J5ZAS4</accession>
<evidence type="ECO:0000313" key="7">
    <source>
        <dbReference type="EMBL" id="CAB4337540.1"/>
    </source>
</evidence>
<evidence type="ECO:0000256" key="4">
    <source>
        <dbReference type="ARBA" id="ARBA00022989"/>
    </source>
</evidence>
<dbReference type="GO" id="GO:0005886">
    <property type="term" value="C:plasma membrane"/>
    <property type="evidence" value="ECO:0007669"/>
    <property type="project" value="UniProtKB-SubCell"/>
</dbReference>
<evidence type="ECO:0000256" key="5">
    <source>
        <dbReference type="ARBA" id="ARBA00023136"/>
    </source>
</evidence>
<feature type="transmembrane region" description="Helical" evidence="6">
    <location>
        <begin position="351"/>
        <end position="373"/>
    </location>
</feature>
<keyword evidence="3 6" id="KW-0812">Transmembrane</keyword>
<reference evidence="7" key="1">
    <citation type="submission" date="2020-05" db="EMBL/GenBank/DDBJ databases">
        <authorList>
            <person name="Chiriac C."/>
            <person name="Salcher M."/>
            <person name="Ghai R."/>
            <person name="Kavagutti S V."/>
        </authorList>
    </citation>
    <scope>NUCLEOTIDE SEQUENCE</scope>
</reference>
<feature type="transmembrane region" description="Helical" evidence="6">
    <location>
        <begin position="213"/>
        <end position="237"/>
    </location>
</feature>